<proteinExistence type="predicted"/>
<name>A0ACC0WK05_9STRA</name>
<evidence type="ECO:0000313" key="1">
    <source>
        <dbReference type="EMBL" id="KAI9918380.1"/>
    </source>
</evidence>
<sequence length="184" mass="20042">MFSIANCVPQRGETAAPPQAPFQISPPCIFDGRRAALGYTTRSLTSLLMGANTLSFIVSRTSSCRTCEEHPLKKTRDKSESAFSRSKPPCGGAGVHCDAIGLREDIPESDVDLRLDPLGHIRCVPYSSSRTPLARTLRLRGLYAGRSASIALNISGWSKDEPPHMLPERTSRPGKPSPQESHDR</sequence>
<gene>
    <name evidence="1" type="ORF">PsorP6_011581</name>
</gene>
<comment type="caution">
    <text evidence="1">The sequence shown here is derived from an EMBL/GenBank/DDBJ whole genome shotgun (WGS) entry which is preliminary data.</text>
</comment>
<evidence type="ECO:0000313" key="2">
    <source>
        <dbReference type="Proteomes" id="UP001163321"/>
    </source>
</evidence>
<keyword evidence="2" id="KW-1185">Reference proteome</keyword>
<accession>A0ACC0WK05</accession>
<organism evidence="1 2">
    <name type="scientific">Peronosclerospora sorghi</name>
    <dbReference type="NCBI Taxonomy" id="230839"/>
    <lineage>
        <taxon>Eukaryota</taxon>
        <taxon>Sar</taxon>
        <taxon>Stramenopiles</taxon>
        <taxon>Oomycota</taxon>
        <taxon>Peronosporomycetes</taxon>
        <taxon>Peronosporales</taxon>
        <taxon>Peronosporaceae</taxon>
        <taxon>Peronosclerospora</taxon>
    </lineage>
</organism>
<protein>
    <submittedName>
        <fullName evidence="1">Uncharacterized protein</fullName>
    </submittedName>
</protein>
<reference evidence="1 2" key="1">
    <citation type="journal article" date="2022" name="bioRxiv">
        <title>The genome of the oomycete Peronosclerospora sorghi, a cosmopolitan pathogen of maize and sorghum, is inflated with dispersed pseudogenes.</title>
        <authorList>
            <person name="Fletcher K."/>
            <person name="Martin F."/>
            <person name="Isakeit T."/>
            <person name="Cavanaugh K."/>
            <person name="Magill C."/>
            <person name="Michelmore R."/>
        </authorList>
    </citation>
    <scope>NUCLEOTIDE SEQUENCE [LARGE SCALE GENOMIC DNA]</scope>
    <source>
        <strain evidence="1">P6</strain>
    </source>
</reference>
<dbReference type="EMBL" id="CM047591">
    <property type="protein sequence ID" value="KAI9918380.1"/>
    <property type="molecule type" value="Genomic_DNA"/>
</dbReference>
<dbReference type="Proteomes" id="UP001163321">
    <property type="component" value="Chromosome 12"/>
</dbReference>